<evidence type="ECO:0000256" key="2">
    <source>
        <dbReference type="ARBA" id="ARBA00004138"/>
    </source>
</evidence>
<evidence type="ECO:0000256" key="8">
    <source>
        <dbReference type="SAM" id="MobiDB-lite"/>
    </source>
</evidence>
<keyword evidence="6" id="KW-0206">Cytoskeleton</keyword>
<organism evidence="10 11">
    <name type="scientific">Cirrhinus molitorella</name>
    <name type="common">mud carp</name>
    <dbReference type="NCBI Taxonomy" id="172907"/>
    <lineage>
        <taxon>Eukaryota</taxon>
        <taxon>Metazoa</taxon>
        <taxon>Chordata</taxon>
        <taxon>Craniata</taxon>
        <taxon>Vertebrata</taxon>
        <taxon>Euteleostomi</taxon>
        <taxon>Actinopterygii</taxon>
        <taxon>Neopterygii</taxon>
        <taxon>Teleostei</taxon>
        <taxon>Ostariophysi</taxon>
        <taxon>Cypriniformes</taxon>
        <taxon>Cyprinidae</taxon>
        <taxon>Labeoninae</taxon>
        <taxon>Labeonini</taxon>
        <taxon>Cirrhinus</taxon>
    </lineage>
</organism>
<evidence type="ECO:0000313" key="10">
    <source>
        <dbReference type="EMBL" id="KAL1265593.1"/>
    </source>
</evidence>
<dbReference type="Pfam" id="PF15311">
    <property type="entry name" value="HYLS1_C"/>
    <property type="match status" value="1"/>
</dbReference>
<keyword evidence="4" id="KW-0963">Cytoplasm</keyword>
<evidence type="ECO:0000256" key="6">
    <source>
        <dbReference type="ARBA" id="ARBA00023212"/>
    </source>
</evidence>
<comment type="subcellular location">
    <subcellularLocation>
        <location evidence="2">Cell projection</location>
        <location evidence="2">Cilium</location>
    </subcellularLocation>
    <subcellularLocation>
        <location evidence="1">Cytoplasm</location>
        <location evidence="1">Cytoskeleton</location>
        <location evidence="1">Microtubule organizing center</location>
        <location evidence="1">Centrosome</location>
        <location evidence="1">Centriole</location>
    </subcellularLocation>
</comment>
<evidence type="ECO:0000256" key="5">
    <source>
        <dbReference type="ARBA" id="ARBA00022794"/>
    </source>
</evidence>
<proteinExistence type="inferred from homology"/>
<keyword evidence="7" id="KW-0966">Cell projection</keyword>
<comment type="similarity">
    <text evidence="3">Belongs to the HYLS1 family.</text>
</comment>
<feature type="region of interest" description="Disordered" evidence="8">
    <location>
        <begin position="290"/>
        <end position="309"/>
    </location>
</feature>
<name>A0ABR3MLT4_9TELE</name>
<keyword evidence="5" id="KW-0970">Cilium biogenesis/degradation</keyword>
<dbReference type="PANTHER" id="PTHR34174">
    <property type="entry name" value="HYDROLETHALUS SYNDROME PROTEIN 1"/>
    <property type="match status" value="1"/>
</dbReference>
<protein>
    <recommendedName>
        <fullName evidence="9">Centriolar and ciliogenesis-associated protein HYLS1 C-terminal domain-containing protein</fullName>
    </recommendedName>
</protein>
<feature type="region of interest" description="Disordered" evidence="8">
    <location>
        <begin position="215"/>
        <end position="241"/>
    </location>
</feature>
<accession>A0ABR3MLT4</accession>
<evidence type="ECO:0000256" key="3">
    <source>
        <dbReference type="ARBA" id="ARBA00010091"/>
    </source>
</evidence>
<sequence>MFIDEPRWKLEASLYFENGTAAVVLVLKTTAYKSGNLKMESLDFSEEEIQQQLAALGYRNIPKERLREFKRDLDQLIRHEKSKSHSSSEWTSPTSQSSSSKSPPALIKEKVQLNNIGPNCNYVLFNSSSAGQQREIFSSTFNEDYHGDSDMNHYYDSYSRHTVAHRPARPSTAPNRLETEEGPSEIFHSVLDGSETTSPDRDNRVHLKPMIKRKVLRKHQGRSQVCDESTHSEDSGTVSELEGRLEQMRIGATRVHYDSESEETGSYTDRSSSMTEEPPTAFQEYIKGMTRSHSESDIRPRPKSFIRPVFDHPHTRNLKKTDPVAKYFQYKQEWEMFKPPGEKSRRDLHWAIREQLMYQPPPPRPQKTYIPNTYVVPTEKKRSALRWEIRHDLAHGIIPTKISYP</sequence>
<evidence type="ECO:0000313" key="11">
    <source>
        <dbReference type="Proteomes" id="UP001558613"/>
    </source>
</evidence>
<feature type="domain" description="Centriolar and ciliogenesis-associated protein HYLS1 C-terminal" evidence="9">
    <location>
        <begin position="306"/>
        <end position="394"/>
    </location>
</feature>
<dbReference type="EMBL" id="JAYMGO010000011">
    <property type="protein sequence ID" value="KAL1265593.1"/>
    <property type="molecule type" value="Genomic_DNA"/>
</dbReference>
<feature type="compositionally biased region" description="Polar residues" evidence="8">
    <location>
        <begin position="264"/>
        <end position="275"/>
    </location>
</feature>
<feature type="region of interest" description="Disordered" evidence="8">
    <location>
        <begin position="79"/>
        <end position="104"/>
    </location>
</feature>
<dbReference type="InterPro" id="IPR027918">
    <property type="entry name" value="HYLS1_C_dom"/>
</dbReference>
<feature type="region of interest" description="Disordered" evidence="8">
    <location>
        <begin position="162"/>
        <end position="183"/>
    </location>
</feature>
<evidence type="ECO:0000256" key="7">
    <source>
        <dbReference type="ARBA" id="ARBA00023273"/>
    </source>
</evidence>
<dbReference type="PANTHER" id="PTHR34174:SF1">
    <property type="entry name" value="CENTRIOLAR AND CILIOGENESIS-ASSOCIATED PROTEIN HYLS1"/>
    <property type="match status" value="1"/>
</dbReference>
<feature type="region of interest" description="Disordered" evidence="8">
    <location>
        <begin position="256"/>
        <end position="277"/>
    </location>
</feature>
<comment type="caution">
    <text evidence="10">The sequence shown here is derived from an EMBL/GenBank/DDBJ whole genome shotgun (WGS) entry which is preliminary data.</text>
</comment>
<keyword evidence="11" id="KW-1185">Reference proteome</keyword>
<evidence type="ECO:0000256" key="1">
    <source>
        <dbReference type="ARBA" id="ARBA00004114"/>
    </source>
</evidence>
<dbReference type="InterPro" id="IPR052319">
    <property type="entry name" value="Centriolar_ciliogenesis_assoc"/>
</dbReference>
<evidence type="ECO:0000256" key="4">
    <source>
        <dbReference type="ARBA" id="ARBA00022490"/>
    </source>
</evidence>
<feature type="compositionally biased region" description="Low complexity" evidence="8">
    <location>
        <begin position="85"/>
        <end position="104"/>
    </location>
</feature>
<gene>
    <name evidence="10" type="ORF">QQF64_003620</name>
</gene>
<dbReference type="Proteomes" id="UP001558613">
    <property type="component" value="Unassembled WGS sequence"/>
</dbReference>
<reference evidence="10 11" key="1">
    <citation type="submission" date="2023-09" db="EMBL/GenBank/DDBJ databases">
        <authorList>
            <person name="Wang M."/>
        </authorList>
    </citation>
    <scope>NUCLEOTIDE SEQUENCE [LARGE SCALE GENOMIC DNA]</scope>
    <source>
        <strain evidence="10">GT-2023</strain>
        <tissue evidence="10">Liver</tissue>
    </source>
</reference>
<evidence type="ECO:0000259" key="9">
    <source>
        <dbReference type="Pfam" id="PF15311"/>
    </source>
</evidence>